<dbReference type="KEGG" id="scyp:JYB88_17765"/>
<dbReference type="SUPFAM" id="SSF55729">
    <property type="entry name" value="Acyl-CoA N-acyltransferases (Nat)"/>
    <property type="match status" value="1"/>
</dbReference>
<evidence type="ECO:0000313" key="3">
    <source>
        <dbReference type="Proteomes" id="UP000663281"/>
    </source>
</evidence>
<dbReference type="PROSITE" id="PS51186">
    <property type="entry name" value="GNAT"/>
    <property type="match status" value="1"/>
</dbReference>
<keyword evidence="3" id="KW-1185">Reference proteome</keyword>
<dbReference type="RefSeq" id="WP_207324991.1">
    <property type="nucleotide sequence ID" value="NZ_CP071504.1"/>
</dbReference>
<proteinExistence type="predicted"/>
<dbReference type="InterPro" id="IPR000182">
    <property type="entry name" value="GNAT_dom"/>
</dbReference>
<sequence>MNQASMNQPATGQSAMGQAAMGQAARVVVATTPRLSLSHFAPGDAGDFFALNADPLVLQYTGDLPFADPAAALAFIRNYDHYQRHGFGRWSLHLHDGTFVGFCGLKQHGDGQVDLGFRLARAYWGKGLAGEAARAAMVLAKDRFELDSLIARAMADNHDSIHLLNKLGFRRTGKLDQGQWLGFELSLSEVPLERWRRDVQIKQYS</sequence>
<dbReference type="InterPro" id="IPR016181">
    <property type="entry name" value="Acyl_CoA_acyltransferase"/>
</dbReference>
<organism evidence="2 3">
    <name type="scientific">Shewanella cyperi</name>
    <dbReference type="NCBI Taxonomy" id="2814292"/>
    <lineage>
        <taxon>Bacteria</taxon>
        <taxon>Pseudomonadati</taxon>
        <taxon>Pseudomonadota</taxon>
        <taxon>Gammaproteobacteria</taxon>
        <taxon>Alteromonadales</taxon>
        <taxon>Shewanellaceae</taxon>
        <taxon>Shewanella</taxon>
    </lineage>
</organism>
<evidence type="ECO:0000259" key="1">
    <source>
        <dbReference type="PROSITE" id="PS51186"/>
    </source>
</evidence>
<accession>A0A975AK44</accession>
<gene>
    <name evidence="2" type="ORF">JYB88_17765</name>
</gene>
<dbReference type="PANTHER" id="PTHR43792:SF1">
    <property type="entry name" value="N-ACETYLTRANSFERASE DOMAIN-CONTAINING PROTEIN"/>
    <property type="match status" value="1"/>
</dbReference>
<dbReference type="EMBL" id="CP071504">
    <property type="protein sequence ID" value="QSX29997.1"/>
    <property type="molecule type" value="Genomic_DNA"/>
</dbReference>
<dbReference type="PANTHER" id="PTHR43792">
    <property type="entry name" value="GNAT FAMILY, PUTATIVE (AFU_ORTHOLOGUE AFUA_3G00765)-RELATED-RELATED"/>
    <property type="match status" value="1"/>
</dbReference>
<dbReference type="InterPro" id="IPR051531">
    <property type="entry name" value="N-acetyltransferase"/>
</dbReference>
<name>A0A975AK44_9GAMM</name>
<dbReference type="Pfam" id="PF13302">
    <property type="entry name" value="Acetyltransf_3"/>
    <property type="match status" value="1"/>
</dbReference>
<dbReference type="AlphaFoldDB" id="A0A975AK44"/>
<reference evidence="2 3" key="1">
    <citation type="submission" date="2021-03" db="EMBL/GenBank/DDBJ databases">
        <title>Novel species identification of genus Shewanella.</title>
        <authorList>
            <person name="Liu G."/>
            <person name="Zhang Q."/>
        </authorList>
    </citation>
    <scope>NUCLEOTIDE SEQUENCE [LARGE SCALE GENOMIC DNA]</scope>
    <source>
        <strain evidence="2 3">FJAT-53726</strain>
    </source>
</reference>
<dbReference type="GO" id="GO:0016747">
    <property type="term" value="F:acyltransferase activity, transferring groups other than amino-acyl groups"/>
    <property type="evidence" value="ECO:0007669"/>
    <property type="project" value="InterPro"/>
</dbReference>
<evidence type="ECO:0000313" key="2">
    <source>
        <dbReference type="EMBL" id="QSX29997.1"/>
    </source>
</evidence>
<dbReference type="Proteomes" id="UP000663281">
    <property type="component" value="Chromosome"/>
</dbReference>
<dbReference type="Gene3D" id="3.40.630.30">
    <property type="match status" value="1"/>
</dbReference>
<feature type="domain" description="N-acetyltransferase" evidence="1">
    <location>
        <begin position="35"/>
        <end position="197"/>
    </location>
</feature>
<protein>
    <submittedName>
        <fullName evidence="2">GNAT family N-acetyltransferase</fullName>
    </submittedName>
</protein>